<sequence>MRRLQTAAILTGGFVGPFTGQALAVVLPEFAETFGISVSRAAWTISAYLLPFSVMMLVSGRLVRRIHPHKVVWAAYALTLPMALLLLVTPSWPLFLACYATIGVANAFTTPVLQNILRELAPPERLGQAMGTYAAMQSLGMLTAPLVAGLSSLVSWRLTFLVTAAAALFILLARLPVVPPPASSPQRVSGRVQWGPTAIHMVTGFVVGAGIIGLGFLTALQVGEAFGLGPVGRGLVVMCGGAAAFLASRRIGAMADHYGTRTVLVASGILAAAALFLLPIAPWAVVAALVWACAVAAAQGIQATVNLAVINAPGGTSLISTVQAFRFFGSATAPVLFLPIYLAIGPAAFWVAAVALLVAAALQWINPQTTTTP</sequence>
<keyword evidence="5 6" id="KW-0472">Membrane</keyword>
<organism evidence="8 9">
    <name type="scientific">Corynebacterium nasicanis</name>
    <dbReference type="NCBI Taxonomy" id="1448267"/>
    <lineage>
        <taxon>Bacteria</taxon>
        <taxon>Bacillati</taxon>
        <taxon>Actinomycetota</taxon>
        <taxon>Actinomycetes</taxon>
        <taxon>Mycobacteriales</taxon>
        <taxon>Corynebacteriaceae</taxon>
        <taxon>Corynebacterium</taxon>
    </lineage>
</organism>
<dbReference type="PROSITE" id="PS50850">
    <property type="entry name" value="MFS"/>
    <property type="match status" value="1"/>
</dbReference>
<feature type="transmembrane region" description="Helical" evidence="6">
    <location>
        <begin position="94"/>
        <end position="117"/>
    </location>
</feature>
<dbReference type="InterPro" id="IPR050189">
    <property type="entry name" value="MFS_Efflux_Transporters"/>
</dbReference>
<evidence type="ECO:0000313" key="8">
    <source>
        <dbReference type="EMBL" id="MFC6146218.1"/>
    </source>
</evidence>
<dbReference type="InterPro" id="IPR011701">
    <property type="entry name" value="MFS"/>
</dbReference>
<dbReference type="PANTHER" id="PTHR43124:SF3">
    <property type="entry name" value="CHLORAMPHENICOL EFFLUX PUMP RV0191"/>
    <property type="match status" value="1"/>
</dbReference>
<evidence type="ECO:0000256" key="1">
    <source>
        <dbReference type="ARBA" id="ARBA00004651"/>
    </source>
</evidence>
<dbReference type="PRINTS" id="PR01035">
    <property type="entry name" value="TCRTETA"/>
</dbReference>
<feature type="transmembrane region" description="Helical" evidence="6">
    <location>
        <begin position="198"/>
        <end position="220"/>
    </location>
</feature>
<evidence type="ECO:0000256" key="2">
    <source>
        <dbReference type="ARBA" id="ARBA00022475"/>
    </source>
</evidence>
<evidence type="ECO:0000256" key="4">
    <source>
        <dbReference type="ARBA" id="ARBA00022989"/>
    </source>
</evidence>
<evidence type="ECO:0000313" key="9">
    <source>
        <dbReference type="Proteomes" id="UP001596244"/>
    </source>
</evidence>
<proteinExistence type="predicted"/>
<dbReference type="Gene3D" id="1.20.1250.20">
    <property type="entry name" value="MFS general substrate transporter like domains"/>
    <property type="match status" value="2"/>
</dbReference>
<evidence type="ECO:0000259" key="7">
    <source>
        <dbReference type="PROSITE" id="PS50850"/>
    </source>
</evidence>
<protein>
    <submittedName>
        <fullName evidence="8">MFS transporter</fullName>
    </submittedName>
</protein>
<dbReference type="InterPro" id="IPR001958">
    <property type="entry name" value="Tet-R_TetA/multi-R_MdtG-like"/>
</dbReference>
<reference evidence="9" key="1">
    <citation type="journal article" date="2019" name="Int. J. Syst. Evol. Microbiol.">
        <title>The Global Catalogue of Microorganisms (GCM) 10K type strain sequencing project: providing services to taxonomists for standard genome sequencing and annotation.</title>
        <authorList>
            <consortium name="The Broad Institute Genomics Platform"/>
            <consortium name="The Broad Institute Genome Sequencing Center for Infectious Disease"/>
            <person name="Wu L."/>
            <person name="Ma J."/>
        </authorList>
    </citation>
    <scope>NUCLEOTIDE SEQUENCE [LARGE SCALE GENOMIC DNA]</scope>
    <source>
        <strain evidence="9">CCUG 51943</strain>
    </source>
</reference>
<dbReference type="SUPFAM" id="SSF103473">
    <property type="entry name" value="MFS general substrate transporter"/>
    <property type="match status" value="1"/>
</dbReference>
<feature type="transmembrane region" description="Helical" evidence="6">
    <location>
        <begin position="348"/>
        <end position="365"/>
    </location>
</feature>
<dbReference type="EMBL" id="JBHSQE010000003">
    <property type="protein sequence ID" value="MFC6146218.1"/>
    <property type="molecule type" value="Genomic_DNA"/>
</dbReference>
<dbReference type="InterPro" id="IPR020846">
    <property type="entry name" value="MFS_dom"/>
</dbReference>
<comment type="subcellular location">
    <subcellularLocation>
        <location evidence="1">Cell membrane</location>
        <topology evidence="1">Multi-pass membrane protein</topology>
    </subcellularLocation>
</comment>
<name>A0ABW1QBB9_9CORY</name>
<keyword evidence="3 6" id="KW-0812">Transmembrane</keyword>
<dbReference type="RefSeq" id="WP_377000596.1">
    <property type="nucleotide sequence ID" value="NZ_JBHSQE010000003.1"/>
</dbReference>
<accession>A0ABW1QBB9</accession>
<comment type="caution">
    <text evidence="8">The sequence shown here is derived from an EMBL/GenBank/DDBJ whole genome shotgun (WGS) entry which is preliminary data.</text>
</comment>
<keyword evidence="4 6" id="KW-1133">Transmembrane helix</keyword>
<feature type="transmembrane region" description="Helical" evidence="6">
    <location>
        <begin position="226"/>
        <end position="246"/>
    </location>
</feature>
<dbReference type="PANTHER" id="PTHR43124">
    <property type="entry name" value="PURINE EFFLUX PUMP PBUE"/>
    <property type="match status" value="1"/>
</dbReference>
<keyword evidence="9" id="KW-1185">Reference proteome</keyword>
<dbReference type="Proteomes" id="UP001596244">
    <property type="component" value="Unassembled WGS sequence"/>
</dbReference>
<dbReference type="InterPro" id="IPR036259">
    <property type="entry name" value="MFS_trans_sf"/>
</dbReference>
<feature type="transmembrane region" description="Helical" evidence="6">
    <location>
        <begin position="154"/>
        <end position="177"/>
    </location>
</feature>
<dbReference type="Pfam" id="PF07690">
    <property type="entry name" value="MFS_1"/>
    <property type="match status" value="1"/>
</dbReference>
<feature type="transmembrane region" description="Helical" evidence="6">
    <location>
        <begin position="40"/>
        <end position="59"/>
    </location>
</feature>
<evidence type="ECO:0000256" key="5">
    <source>
        <dbReference type="ARBA" id="ARBA00023136"/>
    </source>
</evidence>
<feature type="transmembrane region" description="Helical" evidence="6">
    <location>
        <begin position="129"/>
        <end position="148"/>
    </location>
</feature>
<evidence type="ECO:0000256" key="6">
    <source>
        <dbReference type="SAM" id="Phobius"/>
    </source>
</evidence>
<feature type="domain" description="Major facilitator superfamily (MFS) profile" evidence="7">
    <location>
        <begin position="5"/>
        <end position="371"/>
    </location>
</feature>
<gene>
    <name evidence="8" type="ORF">ACFPUZ_05290</name>
</gene>
<evidence type="ECO:0000256" key="3">
    <source>
        <dbReference type="ARBA" id="ARBA00022692"/>
    </source>
</evidence>
<keyword evidence="2" id="KW-1003">Cell membrane</keyword>